<evidence type="ECO:0000313" key="2">
    <source>
        <dbReference type="Proteomes" id="UP000199361"/>
    </source>
</evidence>
<organism evidence="1 2">
    <name type="scientific">Nonomuraea wenchangensis</name>
    <dbReference type="NCBI Taxonomy" id="568860"/>
    <lineage>
        <taxon>Bacteria</taxon>
        <taxon>Bacillati</taxon>
        <taxon>Actinomycetota</taxon>
        <taxon>Actinomycetes</taxon>
        <taxon>Streptosporangiales</taxon>
        <taxon>Streptosporangiaceae</taxon>
        <taxon>Nonomuraea</taxon>
    </lineage>
</organism>
<accession>A0A1I0LW86</accession>
<dbReference type="RefSeq" id="WP_177241233.1">
    <property type="nucleotide sequence ID" value="NZ_FOHX01000027.1"/>
</dbReference>
<protein>
    <submittedName>
        <fullName evidence="1">Uncharacterized protein</fullName>
    </submittedName>
</protein>
<reference evidence="1 2" key="1">
    <citation type="submission" date="2016-10" db="EMBL/GenBank/DDBJ databases">
        <authorList>
            <person name="de Groot N.N."/>
        </authorList>
    </citation>
    <scope>NUCLEOTIDE SEQUENCE [LARGE SCALE GENOMIC DNA]</scope>
    <source>
        <strain evidence="1 2">CGMCC 4.5598</strain>
    </source>
</reference>
<keyword evidence="2" id="KW-1185">Reference proteome</keyword>
<proteinExistence type="predicted"/>
<sequence>MTPAEQAAVQAGKMLDLAAEHLLEPEYVANCVAVADAWTRLHLALTTGAIMRFSPD</sequence>
<gene>
    <name evidence="1" type="ORF">SAMN05421811_12753</name>
</gene>
<name>A0A1I0LW86_9ACTN</name>
<dbReference type="Proteomes" id="UP000199361">
    <property type="component" value="Unassembled WGS sequence"/>
</dbReference>
<dbReference type="AlphaFoldDB" id="A0A1I0LW86"/>
<dbReference type="EMBL" id="FOHX01000027">
    <property type="protein sequence ID" value="SEU46496.1"/>
    <property type="molecule type" value="Genomic_DNA"/>
</dbReference>
<dbReference type="STRING" id="568860.SAMN05421811_12753"/>
<evidence type="ECO:0000313" key="1">
    <source>
        <dbReference type="EMBL" id="SEU46496.1"/>
    </source>
</evidence>